<dbReference type="GO" id="GO:0003824">
    <property type="term" value="F:catalytic activity"/>
    <property type="evidence" value="ECO:0007669"/>
    <property type="project" value="InterPro"/>
</dbReference>
<dbReference type="InterPro" id="IPR007197">
    <property type="entry name" value="rSAM"/>
</dbReference>
<dbReference type="CDD" id="cd01335">
    <property type="entry name" value="Radical_SAM"/>
    <property type="match status" value="1"/>
</dbReference>
<protein>
    <submittedName>
        <fullName evidence="8">Anaerobic ribonucleoside-triphosphate reductase activating protein</fullName>
    </submittedName>
</protein>
<proteinExistence type="predicted"/>
<dbReference type="PANTHER" id="PTHR30352">
    <property type="entry name" value="PYRUVATE FORMATE-LYASE-ACTIVATING ENZYME"/>
    <property type="match status" value="1"/>
</dbReference>
<dbReference type="PANTHER" id="PTHR30352:SF5">
    <property type="entry name" value="PYRUVATE FORMATE-LYASE 1-ACTIVATING ENZYME"/>
    <property type="match status" value="1"/>
</dbReference>
<dbReference type="InterPro" id="IPR013785">
    <property type="entry name" value="Aldolase_TIM"/>
</dbReference>
<dbReference type="EMBL" id="DSUT01000095">
    <property type="protein sequence ID" value="HGK28231.1"/>
    <property type="molecule type" value="Genomic_DNA"/>
</dbReference>
<dbReference type="SUPFAM" id="SSF102114">
    <property type="entry name" value="Radical SAM enzymes"/>
    <property type="match status" value="1"/>
</dbReference>
<dbReference type="InterPro" id="IPR058240">
    <property type="entry name" value="rSAM_sf"/>
</dbReference>
<keyword evidence="6" id="KW-0411">Iron-sulfur</keyword>
<organism evidence="8">
    <name type="scientific">candidate division WOR-3 bacterium</name>
    <dbReference type="NCBI Taxonomy" id="2052148"/>
    <lineage>
        <taxon>Bacteria</taxon>
        <taxon>Bacteria division WOR-3</taxon>
    </lineage>
</organism>
<evidence type="ECO:0000256" key="1">
    <source>
        <dbReference type="ARBA" id="ARBA00001966"/>
    </source>
</evidence>
<evidence type="ECO:0000256" key="2">
    <source>
        <dbReference type="ARBA" id="ARBA00022485"/>
    </source>
</evidence>
<evidence type="ECO:0000259" key="7">
    <source>
        <dbReference type="PROSITE" id="PS51918"/>
    </source>
</evidence>
<dbReference type="InterPro" id="IPR012840">
    <property type="entry name" value="NrdG2"/>
</dbReference>
<dbReference type="SFLD" id="SFLDS00029">
    <property type="entry name" value="Radical_SAM"/>
    <property type="match status" value="1"/>
</dbReference>
<dbReference type="NCBIfam" id="TIGR02495">
    <property type="entry name" value="NrdG2"/>
    <property type="match status" value="1"/>
</dbReference>
<dbReference type="InterPro" id="IPR034457">
    <property type="entry name" value="Organic_radical-activating"/>
</dbReference>
<evidence type="ECO:0000256" key="3">
    <source>
        <dbReference type="ARBA" id="ARBA00022691"/>
    </source>
</evidence>
<comment type="cofactor">
    <cofactor evidence="1">
        <name>[4Fe-4S] cluster</name>
        <dbReference type="ChEBI" id="CHEBI:49883"/>
    </cofactor>
</comment>
<dbReference type="Pfam" id="PF04055">
    <property type="entry name" value="Radical_SAM"/>
    <property type="match status" value="1"/>
</dbReference>
<reference evidence="8" key="1">
    <citation type="journal article" date="2020" name="mSystems">
        <title>Genome- and Community-Level Interaction Insights into Carbon Utilization and Element Cycling Functions of Hydrothermarchaeota in Hydrothermal Sediment.</title>
        <authorList>
            <person name="Zhou Z."/>
            <person name="Liu Y."/>
            <person name="Xu W."/>
            <person name="Pan J."/>
            <person name="Luo Z.H."/>
            <person name="Li M."/>
        </authorList>
    </citation>
    <scope>NUCLEOTIDE SEQUENCE [LARGE SCALE GENOMIC DNA]</scope>
    <source>
        <strain evidence="8">SpSt-488</strain>
    </source>
</reference>
<keyword evidence="3" id="KW-0949">S-adenosyl-L-methionine</keyword>
<evidence type="ECO:0000256" key="6">
    <source>
        <dbReference type="ARBA" id="ARBA00023014"/>
    </source>
</evidence>
<name>A0A7C4CAZ9_UNCW3</name>
<feature type="domain" description="Radical SAM core" evidence="7">
    <location>
        <begin position="13"/>
        <end position="230"/>
    </location>
</feature>
<accession>A0A7C4CAZ9</accession>
<dbReference type="SFLD" id="SFLDG01094">
    <property type="entry name" value="Uncharacterised_Radical_SAM_Su"/>
    <property type="match status" value="1"/>
</dbReference>
<gene>
    <name evidence="8" type="ORF">ENS41_04675</name>
</gene>
<evidence type="ECO:0000256" key="4">
    <source>
        <dbReference type="ARBA" id="ARBA00022723"/>
    </source>
</evidence>
<dbReference type="GO" id="GO:0046872">
    <property type="term" value="F:metal ion binding"/>
    <property type="evidence" value="ECO:0007669"/>
    <property type="project" value="UniProtKB-KW"/>
</dbReference>
<evidence type="ECO:0000256" key="5">
    <source>
        <dbReference type="ARBA" id="ARBA00023004"/>
    </source>
</evidence>
<evidence type="ECO:0000313" key="8">
    <source>
        <dbReference type="EMBL" id="HGK28231.1"/>
    </source>
</evidence>
<dbReference type="GO" id="GO:0051539">
    <property type="term" value="F:4 iron, 4 sulfur cluster binding"/>
    <property type="evidence" value="ECO:0007669"/>
    <property type="project" value="UniProtKB-KW"/>
</dbReference>
<dbReference type="PROSITE" id="PS51918">
    <property type="entry name" value="RADICAL_SAM"/>
    <property type="match status" value="1"/>
</dbReference>
<dbReference type="Gene3D" id="3.20.20.70">
    <property type="entry name" value="Aldolase class I"/>
    <property type="match status" value="1"/>
</dbReference>
<keyword evidence="2" id="KW-0004">4Fe-4S</keyword>
<keyword evidence="4" id="KW-0479">Metal-binding</keyword>
<sequence>MRILGFTETSLIDWDGKITSVVFVGGCNFCCPYCHNRELATDDPSLPSIQWAEIRALIERKQGWIDGVVVSGGEPMMHPEVFDLCAGIKSLGAQVKLDTNGSFPYPLKKLVAVKLVDFVAMDIKAPLNRRYSAAAGRRLELSPLRRTIKLLIESGIGHEFRITAVPGLVDPEDIPEIGRTLRGAKSVVLQQFDPERAPVKAYQEKKPYSLAQAEAMAQELKPFVSSVKLRGKFL</sequence>
<keyword evidence="5" id="KW-0408">Iron</keyword>
<dbReference type="AlphaFoldDB" id="A0A7C4CAZ9"/>
<comment type="caution">
    <text evidence="8">The sequence shown here is derived from an EMBL/GenBank/DDBJ whole genome shotgun (WGS) entry which is preliminary data.</text>
</comment>